<dbReference type="AlphaFoldDB" id="A0A5C6BR36"/>
<dbReference type="InterPro" id="IPR029063">
    <property type="entry name" value="SAM-dependent_MTases_sf"/>
</dbReference>
<reference evidence="1 2" key="1">
    <citation type="submission" date="2019-02" db="EMBL/GenBank/DDBJ databases">
        <title>Deep-cultivation of Planctomycetes and their phenomic and genomic characterization uncovers novel biology.</title>
        <authorList>
            <person name="Wiegand S."/>
            <person name="Jogler M."/>
            <person name="Boedeker C."/>
            <person name="Pinto D."/>
            <person name="Vollmers J."/>
            <person name="Rivas-Marin E."/>
            <person name="Kohn T."/>
            <person name="Peeters S.H."/>
            <person name="Heuer A."/>
            <person name="Rast P."/>
            <person name="Oberbeckmann S."/>
            <person name="Bunk B."/>
            <person name="Jeske O."/>
            <person name="Meyerdierks A."/>
            <person name="Storesund J.E."/>
            <person name="Kallscheuer N."/>
            <person name="Luecker S."/>
            <person name="Lage O.M."/>
            <person name="Pohl T."/>
            <person name="Merkel B.J."/>
            <person name="Hornburger P."/>
            <person name="Mueller R.-W."/>
            <person name="Bruemmer F."/>
            <person name="Labrenz M."/>
            <person name="Spormann A.M."/>
            <person name="Op Den Camp H."/>
            <person name="Overmann J."/>
            <person name="Amann R."/>
            <person name="Jetten M.S.M."/>
            <person name="Mascher T."/>
            <person name="Medema M.H."/>
            <person name="Devos D.P."/>
            <person name="Kaster A.-K."/>
            <person name="Ovreas L."/>
            <person name="Rohde M."/>
            <person name="Galperin M.Y."/>
            <person name="Jogler C."/>
        </authorList>
    </citation>
    <scope>NUCLEOTIDE SEQUENCE [LARGE SCALE GENOMIC DNA]</scope>
    <source>
        <strain evidence="1 2">CA54</strain>
    </source>
</reference>
<keyword evidence="2" id="KW-1185">Reference proteome</keyword>
<sequence>MAFHRETLPIHEQGAQQLNRRDQQTPDALPAEFLDHLRMLEDAYCQHDDPIRQSGFSGGAQRWRDERSPLLTAVDTDGDLLDVGCANGYLLQCLVGWAKERGITIVPHGVDCGPRLIEMARQRIPNAAQNFHLANAWDWNPPRGYRYVYTLGDCVPDAFLAPYCRRLLNQVVEPDGRLILGMYGSRSRNIPPIDLGRKLERLGFDVAGTTHGGDPPVTSFAWIDAGR</sequence>
<organism evidence="1 2">
    <name type="scientific">Symmachiella macrocystis</name>
    <dbReference type="NCBI Taxonomy" id="2527985"/>
    <lineage>
        <taxon>Bacteria</taxon>
        <taxon>Pseudomonadati</taxon>
        <taxon>Planctomycetota</taxon>
        <taxon>Planctomycetia</taxon>
        <taxon>Planctomycetales</taxon>
        <taxon>Planctomycetaceae</taxon>
        <taxon>Symmachiella</taxon>
    </lineage>
</organism>
<dbReference type="Gene3D" id="3.40.50.150">
    <property type="entry name" value="Vaccinia Virus protein VP39"/>
    <property type="match status" value="1"/>
</dbReference>
<evidence type="ECO:0000313" key="1">
    <source>
        <dbReference type="EMBL" id="TWU13124.1"/>
    </source>
</evidence>
<protein>
    <recommendedName>
        <fullName evidence="3">Methyltransferase domain-containing protein</fullName>
    </recommendedName>
</protein>
<dbReference type="SUPFAM" id="SSF53335">
    <property type="entry name" value="S-adenosyl-L-methionine-dependent methyltransferases"/>
    <property type="match status" value="1"/>
</dbReference>
<dbReference type="EMBL" id="SJPP01000001">
    <property type="protein sequence ID" value="TWU13124.1"/>
    <property type="molecule type" value="Genomic_DNA"/>
</dbReference>
<accession>A0A5C6BR36</accession>
<comment type="caution">
    <text evidence="1">The sequence shown here is derived from an EMBL/GenBank/DDBJ whole genome shotgun (WGS) entry which is preliminary data.</text>
</comment>
<evidence type="ECO:0000313" key="2">
    <source>
        <dbReference type="Proteomes" id="UP000320735"/>
    </source>
</evidence>
<name>A0A5C6BR36_9PLAN</name>
<evidence type="ECO:0008006" key="3">
    <source>
        <dbReference type="Google" id="ProtNLM"/>
    </source>
</evidence>
<proteinExistence type="predicted"/>
<gene>
    <name evidence="1" type="ORF">CA54_19500</name>
</gene>
<dbReference type="Proteomes" id="UP000320735">
    <property type="component" value="Unassembled WGS sequence"/>
</dbReference>